<protein>
    <submittedName>
        <fullName evidence="1">Uncharacterized protein</fullName>
    </submittedName>
</protein>
<dbReference type="Proteomes" id="UP001515480">
    <property type="component" value="Unassembled WGS sequence"/>
</dbReference>
<evidence type="ECO:0000313" key="2">
    <source>
        <dbReference type="Proteomes" id="UP001515480"/>
    </source>
</evidence>
<keyword evidence="2" id="KW-1185">Reference proteome</keyword>
<name>A0AB34IUY7_PRYPA</name>
<accession>A0AB34IUY7</accession>
<proteinExistence type="predicted"/>
<evidence type="ECO:0000313" key="1">
    <source>
        <dbReference type="EMBL" id="KAL1504820.1"/>
    </source>
</evidence>
<sequence length="365" mass="40413">MQHKLCEAEVYTERGDAIRVVINREKTSDLPTMRLNECELLLRGTDKPLGHAQILQKNFVFIPAHVVDVKGWGDIMLRDQTSKDECSLADVLRVAVDAKMVDVFFVWLGVENRCDGASVLWDDGIAAHRQENVWPHLTFGDSGRTYTFDSKPYLLLGGVPDSKVGARYTKGSFLACAYVAQQCRTLLGVMQSFHDGAYLDNLDTMDESALKERLQKDLAARLEHAMDELGARLSELDLGPFVPLLRVQPDRPFLSIRGKDSGIKAMQLDSPMRAQGVATTPSAGEPARELAGTRITQQCECANAQELPFERNAPSNTRPSFSMRVQPRQPAVFHMQASFAEDKKAASVCVAAPVAFVCQRSEPTT</sequence>
<reference evidence="1 2" key="1">
    <citation type="journal article" date="2024" name="Science">
        <title>Giant polyketide synthase enzymes in the biosynthesis of giant marine polyether toxins.</title>
        <authorList>
            <person name="Fallon T.R."/>
            <person name="Shende V.V."/>
            <person name="Wierzbicki I.H."/>
            <person name="Pendleton A.L."/>
            <person name="Watervoot N.F."/>
            <person name="Auber R.P."/>
            <person name="Gonzalez D.J."/>
            <person name="Wisecaver J.H."/>
            <person name="Moore B.S."/>
        </authorList>
    </citation>
    <scope>NUCLEOTIDE SEQUENCE [LARGE SCALE GENOMIC DNA]</scope>
    <source>
        <strain evidence="1 2">12B1</strain>
    </source>
</reference>
<dbReference type="AlphaFoldDB" id="A0AB34IUY7"/>
<gene>
    <name evidence="1" type="ORF">AB1Y20_008593</name>
</gene>
<comment type="caution">
    <text evidence="1">The sequence shown here is derived from an EMBL/GenBank/DDBJ whole genome shotgun (WGS) entry which is preliminary data.</text>
</comment>
<dbReference type="EMBL" id="JBGBPQ010000019">
    <property type="protein sequence ID" value="KAL1504820.1"/>
    <property type="molecule type" value="Genomic_DNA"/>
</dbReference>
<organism evidence="1 2">
    <name type="scientific">Prymnesium parvum</name>
    <name type="common">Toxic golden alga</name>
    <dbReference type="NCBI Taxonomy" id="97485"/>
    <lineage>
        <taxon>Eukaryota</taxon>
        <taxon>Haptista</taxon>
        <taxon>Haptophyta</taxon>
        <taxon>Prymnesiophyceae</taxon>
        <taxon>Prymnesiales</taxon>
        <taxon>Prymnesiaceae</taxon>
        <taxon>Prymnesium</taxon>
    </lineage>
</organism>